<dbReference type="AlphaFoldDB" id="A0A9P5MUT6"/>
<evidence type="ECO:0000256" key="7">
    <source>
        <dbReference type="ARBA" id="ARBA00023209"/>
    </source>
</evidence>
<keyword evidence="4 10" id="KW-0808">Transferase</keyword>
<dbReference type="OrthoDB" id="10250191at2759"/>
<dbReference type="PANTHER" id="PTHR12586:SF1">
    <property type="entry name" value="CDP-DIACYLGLYCEROL--GLYCEROL-3-PHOSPHATE 3-PHOSPHATIDYLTRANSFERASE, MITOCHONDRIAL"/>
    <property type="match status" value="1"/>
</dbReference>
<reference evidence="12" key="2">
    <citation type="journal article" date="2020" name="Nat. Commun.">
        <title>Large-scale genome sequencing of mycorrhizal fungi provides insights into the early evolution of symbiotic traits.</title>
        <authorList>
            <person name="Miyauchi S."/>
            <person name="Kiss E."/>
            <person name="Kuo A."/>
            <person name="Drula E."/>
            <person name="Kohler A."/>
            <person name="Sanchez-Garcia M."/>
            <person name="Morin E."/>
            <person name="Andreopoulos B."/>
            <person name="Barry K.W."/>
            <person name="Bonito G."/>
            <person name="Buee M."/>
            <person name="Carver A."/>
            <person name="Chen C."/>
            <person name="Cichocki N."/>
            <person name="Clum A."/>
            <person name="Culley D."/>
            <person name="Crous P.W."/>
            <person name="Fauchery L."/>
            <person name="Girlanda M."/>
            <person name="Hayes R.D."/>
            <person name="Keri Z."/>
            <person name="LaButti K."/>
            <person name="Lipzen A."/>
            <person name="Lombard V."/>
            <person name="Magnuson J."/>
            <person name="Maillard F."/>
            <person name="Murat C."/>
            <person name="Nolan M."/>
            <person name="Ohm R.A."/>
            <person name="Pangilinan J."/>
            <person name="Pereira M.F."/>
            <person name="Perotto S."/>
            <person name="Peter M."/>
            <person name="Pfister S."/>
            <person name="Riley R."/>
            <person name="Sitrit Y."/>
            <person name="Stielow J.B."/>
            <person name="Szollosi G."/>
            <person name="Zifcakova L."/>
            <person name="Stursova M."/>
            <person name="Spatafora J.W."/>
            <person name="Tedersoo L."/>
            <person name="Vaario L.M."/>
            <person name="Yamada A."/>
            <person name="Yan M."/>
            <person name="Wang P."/>
            <person name="Xu J."/>
            <person name="Bruns T."/>
            <person name="Baldrian P."/>
            <person name="Vilgalys R."/>
            <person name="Dunand C."/>
            <person name="Henrissat B."/>
            <person name="Grigoriev I.V."/>
            <person name="Hibbett D."/>
            <person name="Nagy L.G."/>
            <person name="Martin F.M."/>
        </authorList>
    </citation>
    <scope>NUCLEOTIDE SEQUENCE</scope>
    <source>
        <strain evidence="12">Prilba</strain>
    </source>
</reference>
<evidence type="ECO:0000259" key="11">
    <source>
        <dbReference type="PROSITE" id="PS50035"/>
    </source>
</evidence>
<evidence type="ECO:0000256" key="4">
    <source>
        <dbReference type="ARBA" id="ARBA00022679"/>
    </source>
</evidence>
<keyword evidence="10" id="KW-0547">Nucleotide-binding</keyword>
<dbReference type="InterPro" id="IPR016270">
    <property type="entry name" value="PGS1"/>
</dbReference>
<keyword evidence="8 10" id="KW-1208">Phospholipid metabolism</keyword>
<comment type="catalytic activity">
    <reaction evidence="9 10">
        <text>a CDP-1,2-diacyl-sn-glycerol + sn-glycerol 3-phosphate = a 1,2-diacyl-sn-glycero-3-phospho-(1'-sn-glycero-3'-phosphate) + CMP + H(+)</text>
        <dbReference type="Rhea" id="RHEA:12593"/>
        <dbReference type="ChEBI" id="CHEBI:15378"/>
        <dbReference type="ChEBI" id="CHEBI:57597"/>
        <dbReference type="ChEBI" id="CHEBI:58332"/>
        <dbReference type="ChEBI" id="CHEBI:60110"/>
        <dbReference type="ChEBI" id="CHEBI:60377"/>
        <dbReference type="EC" id="2.7.8.5"/>
    </reaction>
</comment>
<sequence length="499" mass="56731">MPLRAIRPCLRRLSYVTRHLSSIARYPAIQGFASSLAQSQPSFVLPSDNVHILSNPADFYTRLTDLIRGAERRIFISSLYIGSTETTLIDTIRDTLRYKTSLHVYLQLDYNRSTRPGSFSTATLLAPLLKDFPDRCHVSLFRSPKLKGVLSSLIPPRFNEGFGTWHAKIYGADDTVMISGANLNKSYFTDRQDRYLLFSSAPELSGYCFDFLKTMSSFSYKLLPSSTPDDIGARPIPHWPHPSIHPHHIEPQARRSLSSLQSHYKVKSGNIQEQLQRENSVVIFPVIQAGQFDIREEEECLQQLFYHLDPAYSRDTTLDFNPLLNLTSGYFGLSRSYKDLILRSHIPTRIICASPEANGFYGSKGISNRLPEGYTWLEQQFMAAVRTAQLQDSRSVPGSVELKEWNRQGWTYHAKGIWLSPNPESLPILTLFGSTNLNSRSAHLDTELSFVMLANSVTVQKQLQLELQGLKNFAEDWKGDRRNVRAFTKLLVRVLNGYL</sequence>
<accession>A0A9P5MUT6</accession>
<evidence type="ECO:0000256" key="8">
    <source>
        <dbReference type="ARBA" id="ARBA00023264"/>
    </source>
</evidence>
<dbReference type="GO" id="GO:0008444">
    <property type="term" value="F:CDP-diacylglycerol-glycerol-3-phosphate 3-phosphatidyltransferase activity"/>
    <property type="evidence" value="ECO:0007669"/>
    <property type="project" value="UniProtKB-EC"/>
</dbReference>
<protein>
    <recommendedName>
        <fullName evidence="10">CDP-diacylglycerol--glycerol-3-phosphate 3-phosphatidyltransferase</fullName>
        <ecNumber evidence="10">2.7.8.5</ecNumber>
    </recommendedName>
</protein>
<keyword evidence="6 10" id="KW-0443">Lipid metabolism</keyword>
<comment type="pathway">
    <text evidence="1 10">Phospholipid metabolism; phosphatidylglycerol biosynthesis; phosphatidylglycerol from CDP-diacylglycerol: step 1/2.</text>
</comment>
<evidence type="ECO:0000313" key="13">
    <source>
        <dbReference type="Proteomes" id="UP000759537"/>
    </source>
</evidence>
<keyword evidence="13" id="KW-1185">Reference proteome</keyword>
<feature type="domain" description="PLD phosphodiesterase" evidence="11">
    <location>
        <begin position="161"/>
        <end position="187"/>
    </location>
</feature>
<dbReference type="SUPFAM" id="SSF56024">
    <property type="entry name" value="Phospholipase D/nuclease"/>
    <property type="match status" value="1"/>
</dbReference>
<dbReference type="GO" id="GO:0032049">
    <property type="term" value="P:cardiolipin biosynthetic process"/>
    <property type="evidence" value="ECO:0007669"/>
    <property type="project" value="InterPro"/>
</dbReference>
<dbReference type="Proteomes" id="UP000759537">
    <property type="component" value="Unassembled WGS sequence"/>
</dbReference>
<dbReference type="EMBL" id="WHVB01000010">
    <property type="protein sequence ID" value="KAF8479307.1"/>
    <property type="molecule type" value="Genomic_DNA"/>
</dbReference>
<comment type="similarity">
    <text evidence="2 10">Belongs to the CDP-alcohol phosphatidyltransferase class-II family.</text>
</comment>
<evidence type="ECO:0000256" key="5">
    <source>
        <dbReference type="ARBA" id="ARBA00022737"/>
    </source>
</evidence>
<dbReference type="CDD" id="cd09135">
    <property type="entry name" value="PLDc_PGS1_euk_1"/>
    <property type="match status" value="1"/>
</dbReference>
<dbReference type="SMART" id="SM00155">
    <property type="entry name" value="PLDc"/>
    <property type="match status" value="2"/>
</dbReference>
<keyword evidence="7 10" id="KW-0594">Phospholipid biosynthesis</keyword>
<comment type="subcellular location">
    <subcellularLocation>
        <location evidence="10">Mitochondrion</location>
    </subcellularLocation>
</comment>
<dbReference type="GO" id="GO:0005524">
    <property type="term" value="F:ATP binding"/>
    <property type="evidence" value="ECO:0007669"/>
    <property type="project" value="UniProtKB-KW"/>
</dbReference>
<evidence type="ECO:0000256" key="3">
    <source>
        <dbReference type="ARBA" id="ARBA00022516"/>
    </source>
</evidence>
<evidence type="ECO:0000256" key="10">
    <source>
        <dbReference type="RuleBase" id="RU365024"/>
    </source>
</evidence>
<dbReference type="CDD" id="cd09137">
    <property type="entry name" value="PLDc_PGS1_euk_2"/>
    <property type="match status" value="1"/>
</dbReference>
<organism evidence="12 13">
    <name type="scientific">Russula ochroleuca</name>
    <dbReference type="NCBI Taxonomy" id="152965"/>
    <lineage>
        <taxon>Eukaryota</taxon>
        <taxon>Fungi</taxon>
        <taxon>Dikarya</taxon>
        <taxon>Basidiomycota</taxon>
        <taxon>Agaricomycotina</taxon>
        <taxon>Agaricomycetes</taxon>
        <taxon>Russulales</taxon>
        <taxon>Russulaceae</taxon>
        <taxon>Russula</taxon>
    </lineage>
</organism>
<keyword evidence="5" id="KW-0677">Repeat</keyword>
<keyword evidence="3 10" id="KW-0444">Lipid biosynthesis</keyword>
<dbReference type="GO" id="GO:0005739">
    <property type="term" value="C:mitochondrion"/>
    <property type="evidence" value="ECO:0007669"/>
    <property type="project" value="UniProtKB-SubCell"/>
</dbReference>
<evidence type="ECO:0000313" key="12">
    <source>
        <dbReference type="EMBL" id="KAF8479307.1"/>
    </source>
</evidence>
<dbReference type="PROSITE" id="PS50035">
    <property type="entry name" value="PLD"/>
    <property type="match status" value="1"/>
</dbReference>
<evidence type="ECO:0000256" key="2">
    <source>
        <dbReference type="ARBA" id="ARBA00010682"/>
    </source>
</evidence>
<dbReference type="EC" id="2.7.8.5" evidence="10"/>
<dbReference type="PANTHER" id="PTHR12586">
    <property type="entry name" value="CDP-DIACYLGLYCEROL--SERINE O-PHOSPHATIDYLTRANSFERASE"/>
    <property type="match status" value="1"/>
</dbReference>
<evidence type="ECO:0000256" key="6">
    <source>
        <dbReference type="ARBA" id="ARBA00023098"/>
    </source>
</evidence>
<dbReference type="InterPro" id="IPR001736">
    <property type="entry name" value="PLipase_D/transphosphatidylase"/>
</dbReference>
<comment type="caution">
    <text evidence="12">The sequence shown here is derived from an EMBL/GenBank/DDBJ whole genome shotgun (WGS) entry which is preliminary data.</text>
</comment>
<keyword evidence="10" id="KW-0067">ATP-binding</keyword>
<reference evidence="12" key="1">
    <citation type="submission" date="2019-10" db="EMBL/GenBank/DDBJ databases">
        <authorList>
            <consortium name="DOE Joint Genome Institute"/>
            <person name="Kuo A."/>
            <person name="Miyauchi S."/>
            <person name="Kiss E."/>
            <person name="Drula E."/>
            <person name="Kohler A."/>
            <person name="Sanchez-Garcia M."/>
            <person name="Andreopoulos B."/>
            <person name="Barry K.W."/>
            <person name="Bonito G."/>
            <person name="Buee M."/>
            <person name="Carver A."/>
            <person name="Chen C."/>
            <person name="Cichocki N."/>
            <person name="Clum A."/>
            <person name="Culley D."/>
            <person name="Crous P.W."/>
            <person name="Fauchery L."/>
            <person name="Girlanda M."/>
            <person name="Hayes R."/>
            <person name="Keri Z."/>
            <person name="LaButti K."/>
            <person name="Lipzen A."/>
            <person name="Lombard V."/>
            <person name="Magnuson J."/>
            <person name="Maillard F."/>
            <person name="Morin E."/>
            <person name="Murat C."/>
            <person name="Nolan M."/>
            <person name="Ohm R."/>
            <person name="Pangilinan J."/>
            <person name="Pereira M."/>
            <person name="Perotto S."/>
            <person name="Peter M."/>
            <person name="Riley R."/>
            <person name="Sitrit Y."/>
            <person name="Stielow B."/>
            <person name="Szollosi G."/>
            <person name="Zifcakova L."/>
            <person name="Stursova M."/>
            <person name="Spatafora J.W."/>
            <person name="Tedersoo L."/>
            <person name="Vaario L.-M."/>
            <person name="Yamada A."/>
            <person name="Yan M."/>
            <person name="Wang P."/>
            <person name="Xu J."/>
            <person name="Bruns T."/>
            <person name="Baldrian P."/>
            <person name="Vilgalys R."/>
            <person name="Henrissat B."/>
            <person name="Grigoriev I.V."/>
            <person name="Hibbett D."/>
            <person name="Nagy L.G."/>
            <person name="Martin F.M."/>
        </authorList>
    </citation>
    <scope>NUCLEOTIDE SEQUENCE</scope>
    <source>
        <strain evidence="12">Prilba</strain>
    </source>
</reference>
<comment type="function">
    <text evidence="10">Functions in the biosynthesis of the anionic phospholipids phosphatidylglycerol and cardiolipin.</text>
</comment>
<keyword evidence="10" id="KW-0496">Mitochondrion</keyword>
<dbReference type="PIRSF" id="PIRSF000850">
    <property type="entry name" value="Phospholipase_D_PSS"/>
    <property type="match status" value="1"/>
</dbReference>
<dbReference type="Gene3D" id="3.30.870.10">
    <property type="entry name" value="Endonuclease Chain A"/>
    <property type="match status" value="2"/>
</dbReference>
<evidence type="ECO:0000256" key="1">
    <source>
        <dbReference type="ARBA" id="ARBA00005042"/>
    </source>
</evidence>
<gene>
    <name evidence="12" type="ORF">DFH94DRAFT_49837</name>
</gene>
<name>A0A9P5MUT6_9AGAM</name>
<proteinExistence type="inferred from homology"/>
<evidence type="ECO:0000256" key="9">
    <source>
        <dbReference type="ARBA" id="ARBA00048586"/>
    </source>
</evidence>